<feature type="region of interest" description="Disordered" evidence="1">
    <location>
        <begin position="435"/>
        <end position="520"/>
    </location>
</feature>
<feature type="compositionally biased region" description="Polar residues" evidence="1">
    <location>
        <begin position="588"/>
        <end position="609"/>
    </location>
</feature>
<feature type="compositionally biased region" description="Acidic residues" evidence="1">
    <location>
        <begin position="467"/>
        <end position="476"/>
    </location>
</feature>
<sequence length="722" mass="78462">MPYHTLQDPIVMEFNRMTHLLDQLCKERDDLRAAVAIHERIIELQATGLRSNDLTEVEQNFRNFHDHLGGLERRISSVEHQMGDIMLIFKEPEEVVDGERRLKPALAALLNVIKASLGLAHQAVPEPVSEAPVAEWREDTVEEGRTSHPSRPKRRFMNYFASAASLRQPPATVSQAAPLPVGRPNHPARQYHATQTWRPRPKLSYHDVDAPTVPSFGAPIPGATNQAPVDWSVLYTVDEAAAASIWNHPDYSHRTVTIHPIDRTFPLSTLLQKLNTGYYIESVQRMPSPRVSGSDKVTINFLCFDDAWEYVQLADMRRSLAQIPQTSNTIIKQSETATGALSRYVKDAVFLHGATRIILIQAFPRMLSSPRELRIQLGYIFNHSLDVLLNDPEFGERTIRITFRAVGDAYRAANRWRKTTDPIWRGVKIFFGNDGKIPDLSGGDAPRNDDGHDGPGGMPPPPPPPDSSDDDSDDNDGGPSGGSGPSDSNNHGDGDNDGNGAGPFNFTPQDMVPGGRSVRDCNARRARGTAINEAHRPLPRFHRTGPVCGVRAMPMLAETSFDAPMAPSTSQYSASVYSRTTNGGPVGASTSINNSVASNNAGGKAESSNGSGGVADLEAMPTEDGTTGLGIGTVDTVDTVETAQTVHTPAEVHYYVNGIETDDNGNPLADPDDPRLANIPTHQAAEQNANDAVTTVGNVPVRRGGALPDVVARAMARSKWAD</sequence>
<evidence type="ECO:0000256" key="1">
    <source>
        <dbReference type="SAM" id="MobiDB-lite"/>
    </source>
</evidence>
<comment type="caution">
    <text evidence="2">The sequence shown here is derived from an EMBL/GenBank/DDBJ whole genome shotgun (WGS) entry which is preliminary data.</text>
</comment>
<accession>A0ABR1Y3Z8</accession>
<feature type="region of interest" description="Disordered" evidence="1">
    <location>
        <begin position="588"/>
        <end position="631"/>
    </location>
</feature>
<dbReference type="EMBL" id="JBBWUH010000002">
    <property type="protein sequence ID" value="KAK8175684.1"/>
    <property type="molecule type" value="Genomic_DNA"/>
</dbReference>
<proteinExistence type="predicted"/>
<organism evidence="2 3">
    <name type="scientific">Phyllosticta citrichinensis</name>
    <dbReference type="NCBI Taxonomy" id="1130410"/>
    <lineage>
        <taxon>Eukaryota</taxon>
        <taxon>Fungi</taxon>
        <taxon>Dikarya</taxon>
        <taxon>Ascomycota</taxon>
        <taxon>Pezizomycotina</taxon>
        <taxon>Dothideomycetes</taxon>
        <taxon>Dothideomycetes incertae sedis</taxon>
        <taxon>Botryosphaeriales</taxon>
        <taxon>Phyllostictaceae</taxon>
        <taxon>Phyllosticta</taxon>
    </lineage>
</organism>
<evidence type="ECO:0000313" key="3">
    <source>
        <dbReference type="Proteomes" id="UP001456524"/>
    </source>
</evidence>
<keyword evidence="3" id="KW-1185">Reference proteome</keyword>
<gene>
    <name evidence="2" type="ORF">IWX90DRAFT_483718</name>
</gene>
<reference evidence="2 3" key="1">
    <citation type="journal article" date="2022" name="G3 (Bethesda)">
        <title>Enemy or ally: a genomic approach to elucidate the lifestyle of Phyllosticta citrichinaensis.</title>
        <authorList>
            <person name="Buijs V.A."/>
            <person name="Groenewald J.Z."/>
            <person name="Haridas S."/>
            <person name="LaButti K.M."/>
            <person name="Lipzen A."/>
            <person name="Martin F.M."/>
            <person name="Barry K."/>
            <person name="Grigoriev I.V."/>
            <person name="Crous P.W."/>
            <person name="Seidl M.F."/>
        </authorList>
    </citation>
    <scope>NUCLEOTIDE SEQUENCE [LARGE SCALE GENOMIC DNA]</scope>
    <source>
        <strain evidence="2 3">CBS 129764</strain>
    </source>
</reference>
<evidence type="ECO:0000313" key="2">
    <source>
        <dbReference type="EMBL" id="KAK8175684.1"/>
    </source>
</evidence>
<name>A0ABR1Y3Z8_9PEZI</name>
<protein>
    <submittedName>
        <fullName evidence="2">Uncharacterized protein</fullName>
    </submittedName>
</protein>
<feature type="compositionally biased region" description="Pro residues" evidence="1">
    <location>
        <begin position="457"/>
        <end position="466"/>
    </location>
</feature>
<feature type="compositionally biased region" description="Basic and acidic residues" evidence="1">
    <location>
        <begin position="135"/>
        <end position="146"/>
    </location>
</feature>
<feature type="region of interest" description="Disordered" evidence="1">
    <location>
        <begin position="130"/>
        <end position="152"/>
    </location>
</feature>
<dbReference type="Proteomes" id="UP001456524">
    <property type="component" value="Unassembled WGS sequence"/>
</dbReference>